<accession>A0ABW4W646</accession>
<evidence type="ECO:0000256" key="1">
    <source>
        <dbReference type="SAM" id="Phobius"/>
    </source>
</evidence>
<evidence type="ECO:0008006" key="4">
    <source>
        <dbReference type="Google" id="ProtNLM"/>
    </source>
</evidence>
<organism evidence="2 3">
    <name type="scientific">Ornithinibacillus salinisoli</name>
    <dbReference type="NCBI Taxonomy" id="1848459"/>
    <lineage>
        <taxon>Bacteria</taxon>
        <taxon>Bacillati</taxon>
        <taxon>Bacillota</taxon>
        <taxon>Bacilli</taxon>
        <taxon>Bacillales</taxon>
        <taxon>Bacillaceae</taxon>
        <taxon>Ornithinibacillus</taxon>
    </lineage>
</organism>
<name>A0ABW4W646_9BACI</name>
<keyword evidence="1" id="KW-0812">Transmembrane</keyword>
<evidence type="ECO:0000313" key="3">
    <source>
        <dbReference type="Proteomes" id="UP001597383"/>
    </source>
</evidence>
<gene>
    <name evidence="2" type="ORF">ACFSJF_19935</name>
</gene>
<sequence length="137" mass="15991">MKKVIIISLILIIGIIGIIFMYPKKKLFEEAILLNVEEITSIEIAHNDTEVTISDPDEIEKIMDNFSELELKETNSLDGFEKTYWITIKENNSKAYGLTVHDNKQLHTFSYEDNQQQEFTIINKKDFDLSKLNEYVN</sequence>
<keyword evidence="3" id="KW-1185">Reference proteome</keyword>
<dbReference type="RefSeq" id="WP_377558592.1">
    <property type="nucleotide sequence ID" value="NZ_JBHUHQ010000040.1"/>
</dbReference>
<comment type="caution">
    <text evidence="2">The sequence shown here is derived from an EMBL/GenBank/DDBJ whole genome shotgun (WGS) entry which is preliminary data.</text>
</comment>
<keyword evidence="1" id="KW-1133">Transmembrane helix</keyword>
<reference evidence="3" key="1">
    <citation type="journal article" date="2019" name="Int. J. Syst. Evol. Microbiol.">
        <title>The Global Catalogue of Microorganisms (GCM) 10K type strain sequencing project: providing services to taxonomists for standard genome sequencing and annotation.</title>
        <authorList>
            <consortium name="The Broad Institute Genomics Platform"/>
            <consortium name="The Broad Institute Genome Sequencing Center for Infectious Disease"/>
            <person name="Wu L."/>
            <person name="Ma J."/>
        </authorList>
    </citation>
    <scope>NUCLEOTIDE SEQUENCE [LARGE SCALE GENOMIC DNA]</scope>
    <source>
        <strain evidence="3">R28</strain>
    </source>
</reference>
<proteinExistence type="predicted"/>
<dbReference type="Proteomes" id="UP001597383">
    <property type="component" value="Unassembled WGS sequence"/>
</dbReference>
<dbReference type="EMBL" id="JBHUHQ010000040">
    <property type="protein sequence ID" value="MFD2046541.1"/>
    <property type="molecule type" value="Genomic_DNA"/>
</dbReference>
<protein>
    <recommendedName>
        <fullName evidence="4">DUF5301 domain-containing protein</fullName>
    </recommendedName>
</protein>
<feature type="transmembrane region" description="Helical" evidence="1">
    <location>
        <begin position="6"/>
        <end position="23"/>
    </location>
</feature>
<evidence type="ECO:0000313" key="2">
    <source>
        <dbReference type="EMBL" id="MFD2046541.1"/>
    </source>
</evidence>
<keyword evidence="1" id="KW-0472">Membrane</keyword>